<keyword evidence="1" id="KW-0805">Transcription regulation</keyword>
<organism evidence="6 7">
    <name type="scientific">Mycolicibacterium sediminis</name>
    <dbReference type="NCBI Taxonomy" id="1286180"/>
    <lineage>
        <taxon>Bacteria</taxon>
        <taxon>Bacillati</taxon>
        <taxon>Actinomycetota</taxon>
        <taxon>Actinomycetes</taxon>
        <taxon>Mycobacteriales</taxon>
        <taxon>Mycobacteriaceae</taxon>
        <taxon>Mycolicibacterium</taxon>
    </lineage>
</organism>
<protein>
    <submittedName>
        <fullName evidence="6">TetR family transcriptional regulator</fullName>
    </submittedName>
</protein>
<sequence>MPDRSEEVRPSLRERKKQNTRRMLVDAAVDLCLKQGYESTTVEQIAAAAEISTRTFSRYFPTKDAVFIAVLDDLVSEVVAELDSSPSDLTPMEALRAAHMAVLTRVAKRPLAGLTTERIALILRVVNSSDVLRQAAIDYRSPAAIDALARKMGVSPDDRELDLAVALFSTTLVSACRDLVEDRDGAQLGPEVVMERLNHAMAQVAHFAADIDVDEQG</sequence>
<dbReference type="InterPro" id="IPR001647">
    <property type="entry name" value="HTH_TetR"/>
</dbReference>
<feature type="domain" description="HTH tetR-type" evidence="5">
    <location>
        <begin position="18"/>
        <end position="78"/>
    </location>
</feature>
<evidence type="ECO:0000313" key="6">
    <source>
        <dbReference type="EMBL" id="BBY30040.1"/>
    </source>
</evidence>
<dbReference type="PROSITE" id="PS50977">
    <property type="entry name" value="HTH_TETR_2"/>
    <property type="match status" value="1"/>
</dbReference>
<gene>
    <name evidence="6" type="ORF">MSEDJ_41360</name>
</gene>
<dbReference type="GO" id="GO:0003700">
    <property type="term" value="F:DNA-binding transcription factor activity"/>
    <property type="evidence" value="ECO:0007669"/>
    <property type="project" value="TreeGrafter"/>
</dbReference>
<evidence type="ECO:0000256" key="2">
    <source>
        <dbReference type="ARBA" id="ARBA00023125"/>
    </source>
</evidence>
<dbReference type="GO" id="GO:0000976">
    <property type="term" value="F:transcription cis-regulatory region binding"/>
    <property type="evidence" value="ECO:0007669"/>
    <property type="project" value="TreeGrafter"/>
</dbReference>
<keyword evidence="3" id="KW-0804">Transcription</keyword>
<dbReference type="EMBL" id="AP022588">
    <property type="protein sequence ID" value="BBY30040.1"/>
    <property type="molecule type" value="Genomic_DNA"/>
</dbReference>
<dbReference type="PROSITE" id="PS01081">
    <property type="entry name" value="HTH_TETR_1"/>
    <property type="match status" value="1"/>
</dbReference>
<dbReference type="Pfam" id="PF00440">
    <property type="entry name" value="TetR_N"/>
    <property type="match status" value="1"/>
</dbReference>
<feature type="DNA-binding region" description="H-T-H motif" evidence="4">
    <location>
        <begin position="41"/>
        <end position="60"/>
    </location>
</feature>
<proteinExistence type="predicted"/>
<evidence type="ECO:0000256" key="4">
    <source>
        <dbReference type="PROSITE-ProRule" id="PRU00335"/>
    </source>
</evidence>
<keyword evidence="7" id="KW-1185">Reference proteome</keyword>
<dbReference type="SUPFAM" id="SSF46689">
    <property type="entry name" value="Homeodomain-like"/>
    <property type="match status" value="1"/>
</dbReference>
<evidence type="ECO:0000256" key="3">
    <source>
        <dbReference type="ARBA" id="ARBA00023163"/>
    </source>
</evidence>
<dbReference type="AlphaFoldDB" id="A0A7I7QVI1"/>
<evidence type="ECO:0000313" key="7">
    <source>
        <dbReference type="Proteomes" id="UP000467193"/>
    </source>
</evidence>
<dbReference type="Proteomes" id="UP000467193">
    <property type="component" value="Chromosome"/>
</dbReference>
<evidence type="ECO:0000256" key="1">
    <source>
        <dbReference type="ARBA" id="ARBA00023015"/>
    </source>
</evidence>
<dbReference type="RefSeq" id="WP_163799243.1">
    <property type="nucleotide sequence ID" value="NZ_AP022588.1"/>
</dbReference>
<dbReference type="Gene3D" id="1.10.357.10">
    <property type="entry name" value="Tetracycline Repressor, domain 2"/>
    <property type="match status" value="1"/>
</dbReference>
<dbReference type="PANTHER" id="PTHR30055">
    <property type="entry name" value="HTH-TYPE TRANSCRIPTIONAL REGULATOR RUTR"/>
    <property type="match status" value="1"/>
</dbReference>
<accession>A0A7I7QVI1</accession>
<keyword evidence="2 4" id="KW-0238">DNA-binding</keyword>
<dbReference type="InterPro" id="IPR009057">
    <property type="entry name" value="Homeodomain-like_sf"/>
</dbReference>
<dbReference type="KEGG" id="msei:MSEDJ_41360"/>
<dbReference type="InterPro" id="IPR050109">
    <property type="entry name" value="HTH-type_TetR-like_transc_reg"/>
</dbReference>
<dbReference type="InterPro" id="IPR023772">
    <property type="entry name" value="DNA-bd_HTH_TetR-type_CS"/>
</dbReference>
<reference evidence="6 7" key="1">
    <citation type="journal article" date="2019" name="Emerg. Microbes Infect.">
        <title>Comprehensive subspecies identification of 175 nontuberculous mycobacteria species based on 7547 genomic profiles.</title>
        <authorList>
            <person name="Matsumoto Y."/>
            <person name="Kinjo T."/>
            <person name="Motooka D."/>
            <person name="Nabeya D."/>
            <person name="Jung N."/>
            <person name="Uechi K."/>
            <person name="Horii T."/>
            <person name="Iida T."/>
            <person name="Fujita J."/>
            <person name="Nakamura S."/>
        </authorList>
    </citation>
    <scope>NUCLEOTIDE SEQUENCE [LARGE SCALE GENOMIC DNA]</scope>
    <source>
        <strain evidence="6 7">JCM 17899</strain>
    </source>
</reference>
<name>A0A7I7QVI1_9MYCO</name>
<evidence type="ECO:0000259" key="5">
    <source>
        <dbReference type="PROSITE" id="PS50977"/>
    </source>
</evidence>
<dbReference type="PANTHER" id="PTHR30055:SF234">
    <property type="entry name" value="HTH-TYPE TRANSCRIPTIONAL REGULATOR BETI"/>
    <property type="match status" value="1"/>
</dbReference>